<name>A0A8K0JFJ6_9TREE</name>
<dbReference type="Proteomes" id="UP000812966">
    <property type="component" value="Unassembled WGS sequence"/>
</dbReference>
<organism evidence="1 2">
    <name type="scientific">Filobasidium floriforme</name>
    <dbReference type="NCBI Taxonomy" id="5210"/>
    <lineage>
        <taxon>Eukaryota</taxon>
        <taxon>Fungi</taxon>
        <taxon>Dikarya</taxon>
        <taxon>Basidiomycota</taxon>
        <taxon>Agaricomycotina</taxon>
        <taxon>Tremellomycetes</taxon>
        <taxon>Filobasidiales</taxon>
        <taxon>Filobasidiaceae</taxon>
        <taxon>Filobasidium</taxon>
    </lineage>
</organism>
<dbReference type="EMBL" id="JABELV010000400">
    <property type="protein sequence ID" value="KAG7527222.1"/>
    <property type="molecule type" value="Genomic_DNA"/>
</dbReference>
<dbReference type="AlphaFoldDB" id="A0A8K0JFJ6"/>
<keyword evidence="2" id="KW-1185">Reference proteome</keyword>
<sequence>MYGPLTGFGTWAFERNNGALAKINHNGLERDVASTCLRIWLLEFLLAAKISNPAPDATITEKAALETLLTDKAAVQGTLMLDEARGNAANHQIRLPTPLEKGHVIDLQRFHAYRPLLEYVQTNFPQYGFADAAYVMGDAPCLPVRSTAYKIYTHAVYTGFKFCSELYSRTRSDQYALASRSVGDPNGPRHLCRLKLFLSIRLRVDHIREPLQLTLALVEFLEEAKGLYPWQYRSIDLGIRIYRRIFKRSTFIPIDNMKASTIVTPLQTHADGPCLVSTSCEKDGVEPEFWLNADADQDVDEDADVDDQEF</sequence>
<accession>A0A8K0JFJ6</accession>
<gene>
    <name evidence="1" type="ORF">FFLO_07150</name>
</gene>
<proteinExistence type="predicted"/>
<reference evidence="1" key="1">
    <citation type="submission" date="2020-04" db="EMBL/GenBank/DDBJ databases">
        <title>Analysis of mating type loci in Filobasidium floriforme.</title>
        <authorList>
            <person name="Nowrousian M."/>
        </authorList>
    </citation>
    <scope>NUCLEOTIDE SEQUENCE</scope>
    <source>
        <strain evidence="1">CBS 6242</strain>
    </source>
</reference>
<protein>
    <submittedName>
        <fullName evidence="1">Uncharacterized protein</fullName>
    </submittedName>
</protein>
<evidence type="ECO:0000313" key="2">
    <source>
        <dbReference type="Proteomes" id="UP000812966"/>
    </source>
</evidence>
<evidence type="ECO:0000313" key="1">
    <source>
        <dbReference type="EMBL" id="KAG7527222.1"/>
    </source>
</evidence>
<comment type="caution">
    <text evidence="1">The sequence shown here is derived from an EMBL/GenBank/DDBJ whole genome shotgun (WGS) entry which is preliminary data.</text>
</comment>